<gene>
    <name evidence="2" type="ORF">IPJ27_09265</name>
</gene>
<comment type="caution">
    <text evidence="2">The sequence shown here is derived from an EMBL/GenBank/DDBJ whole genome shotgun (WGS) entry which is preliminary data.</text>
</comment>
<dbReference type="AlphaFoldDB" id="A0A935Q0V0"/>
<dbReference type="Proteomes" id="UP000697998">
    <property type="component" value="Unassembled WGS sequence"/>
</dbReference>
<sequence length="85" mass="9154">MTYTKKLIEVALPLEAINIASAREKSIRHGHPGTLHDGTFALDMGCLHVVESTLTEWRGNRDEAACYALADLVAHTASLKTGAPP</sequence>
<dbReference type="InterPro" id="IPR009537">
    <property type="entry name" value="DUF1156"/>
</dbReference>
<feature type="domain" description="DUF1156" evidence="1">
    <location>
        <begin position="11"/>
        <end position="36"/>
    </location>
</feature>
<evidence type="ECO:0000313" key="2">
    <source>
        <dbReference type="EMBL" id="MBK7674925.1"/>
    </source>
</evidence>
<proteinExistence type="predicted"/>
<accession>A0A935Q0V0</accession>
<organism evidence="2 3">
    <name type="scientific">Candidatus Accumulibacter proximus</name>
    <dbReference type="NCBI Taxonomy" id="2954385"/>
    <lineage>
        <taxon>Bacteria</taxon>
        <taxon>Pseudomonadati</taxon>
        <taxon>Pseudomonadota</taxon>
        <taxon>Betaproteobacteria</taxon>
        <taxon>Candidatus Accumulibacter</taxon>
    </lineage>
</organism>
<evidence type="ECO:0000259" key="1">
    <source>
        <dbReference type="Pfam" id="PF06634"/>
    </source>
</evidence>
<reference evidence="2 3" key="1">
    <citation type="submission" date="2020-10" db="EMBL/GenBank/DDBJ databases">
        <title>Connecting structure to function with the recovery of over 1000 high-quality activated sludge metagenome-assembled genomes encoding full-length rRNA genes using long-read sequencing.</title>
        <authorList>
            <person name="Singleton C.M."/>
            <person name="Petriglieri F."/>
            <person name="Kristensen J.M."/>
            <person name="Kirkegaard R.H."/>
            <person name="Michaelsen T.Y."/>
            <person name="Andersen M.H."/>
            <person name="Karst S.M."/>
            <person name="Dueholm M.S."/>
            <person name="Nielsen P.H."/>
            <person name="Albertsen M."/>
        </authorList>
    </citation>
    <scope>NUCLEOTIDE SEQUENCE [LARGE SCALE GENOMIC DNA]</scope>
    <source>
        <strain evidence="2">EsbW_18-Q3-R4-48_BATAC.285</strain>
    </source>
</reference>
<name>A0A935Q0V0_9PROT</name>
<dbReference type="EMBL" id="JADJMH010000006">
    <property type="protein sequence ID" value="MBK7674925.1"/>
    <property type="molecule type" value="Genomic_DNA"/>
</dbReference>
<protein>
    <submittedName>
        <fullName evidence="2">DUF1156 domain-containing protein</fullName>
    </submittedName>
</protein>
<evidence type="ECO:0000313" key="3">
    <source>
        <dbReference type="Proteomes" id="UP000697998"/>
    </source>
</evidence>
<dbReference type="Pfam" id="PF06634">
    <property type="entry name" value="DUF1156"/>
    <property type="match status" value="1"/>
</dbReference>